<keyword evidence="5" id="KW-0554">One-carbon metabolism</keyword>
<dbReference type="CDD" id="cd00477">
    <property type="entry name" value="FTHFS"/>
    <property type="match status" value="1"/>
</dbReference>
<evidence type="ECO:0000256" key="5">
    <source>
        <dbReference type="ARBA" id="ARBA00022563"/>
    </source>
</evidence>
<evidence type="ECO:0000259" key="15">
    <source>
        <dbReference type="Pfam" id="PF02882"/>
    </source>
</evidence>
<dbReference type="Gene3D" id="3.10.410.10">
    <property type="entry name" value="Formyltetrahydrofolate synthetase, domain 3"/>
    <property type="match status" value="1"/>
</dbReference>
<keyword evidence="12" id="KW-0511">Multifunctional enzyme</keyword>
<dbReference type="Gene3D" id="3.40.50.300">
    <property type="entry name" value="P-loop containing nucleotide triphosphate hydrolases"/>
    <property type="match status" value="2"/>
</dbReference>
<dbReference type="InterPro" id="IPR020628">
    <property type="entry name" value="Formate_THF_ligase_CS"/>
</dbReference>
<evidence type="ECO:0000256" key="6">
    <source>
        <dbReference type="ARBA" id="ARBA00022598"/>
    </source>
</evidence>
<dbReference type="Pfam" id="PF02882">
    <property type="entry name" value="THF_DHG_CYH_C"/>
    <property type="match status" value="1"/>
</dbReference>
<evidence type="ECO:0000256" key="10">
    <source>
        <dbReference type="ARBA" id="ARBA00022857"/>
    </source>
</evidence>
<feature type="compositionally biased region" description="Low complexity" evidence="13">
    <location>
        <begin position="121"/>
        <end position="135"/>
    </location>
</feature>
<dbReference type="EMBL" id="JAZHXI010000003">
    <property type="protein sequence ID" value="KAL2073676.1"/>
    <property type="molecule type" value="Genomic_DNA"/>
</dbReference>
<evidence type="ECO:0000256" key="2">
    <source>
        <dbReference type="ARBA" id="ARBA00005559"/>
    </source>
</evidence>
<proteinExistence type="inferred from homology"/>
<keyword evidence="7" id="KW-0547">Nucleotide-binding</keyword>
<dbReference type="PRINTS" id="PR00085">
    <property type="entry name" value="THFDHDRGNASE"/>
</dbReference>
<evidence type="ECO:0008006" key="18">
    <source>
        <dbReference type="Google" id="ProtNLM"/>
    </source>
</evidence>
<comment type="subunit">
    <text evidence="4">Homodimer.</text>
</comment>
<evidence type="ECO:0000256" key="9">
    <source>
        <dbReference type="ARBA" id="ARBA00022840"/>
    </source>
</evidence>
<keyword evidence="17" id="KW-1185">Reference proteome</keyword>
<keyword evidence="6" id="KW-0436">Ligase</keyword>
<dbReference type="InterPro" id="IPR020630">
    <property type="entry name" value="THF_DH/CycHdrlase_cat_dom"/>
</dbReference>
<feature type="region of interest" description="Disordered" evidence="13">
    <location>
        <begin position="121"/>
        <end position="145"/>
    </location>
</feature>
<name>A0ABR4CUR5_9HELO</name>
<evidence type="ECO:0000256" key="3">
    <source>
        <dbReference type="ARBA" id="ARBA00006985"/>
    </source>
</evidence>
<comment type="caution">
    <text evidence="16">The sequence shown here is derived from an EMBL/GenBank/DDBJ whole genome shotgun (WGS) entry which is preliminary data.</text>
</comment>
<sequence>MARIISCSTRVLRHSSGSGSHQSAFTRPRYHSMLSVSELQSQSQSRSLAYLASVSPRRPLDRTLAIRPFSNYNQHRSASASASSPLAAPTNTITIRSRGQNLRFCRSARRLRTPTVITSSASSSSFFSTPHPSQSRPFSSTPSAMTATKIDGNAIAKKIRERLHTEIEEIQKINPRYKPSLKIIQVGDRSDSATYVRMKLKAAEESGIDCELMRYPETVSEAELLEDITRLNYDTTVHGILVQLPVPKHISEYAVTSAVADEKDVDGFGARHIGELAKRGGNPLFTPCTPKGVMVLLAEAGIDLKGKNAVVLGRSDIVGRPVSYLLNKANATVTVCHARTVGLEEHIKKADVLVSAIGKANFVRGEWLKPGAVVIDVGTNFIPDDTKKSGQRLVGDVDFESASAVASFITPVPGGVGPMTIAMLLQNIVDSAAHHSAKEKSRSIVPLPLKLQDPVPSDIAISRAQRPKQITRIAKEIGIAGGELEPYGAYKAKVDLSLLKRLEHRRNGKFIVVTGITPTPLGEGKSTTTMGIAQALGAHLNRIVFANVRQPSQGPTFGIKGGAAGGGYSQVIPMDEFNLHLTGDIHAITAANNLLAAAIETRMFHENSQKDAALYKRLVPAKKGKREFQPIMFRRLKKLGITKTDPNELTEEEISRFARLDIDPSTITWRRVLDVNDRHLRGITVGTAGTEKGQTRETGFDISVASECMAILALSSDLNDMRERLGRMVIGSSRAGDPVTCDDIGAGGALTALMKDAIKPNLMQTLEGTPVFVHAGPFANISIGASSVIADKLALKLAGTEPDENHSEKAGFVITEAGFDFTMGGERFFNIKCRSSGLVPDVVVIVATVRALKVHGGGPPIAPGGALDKVYREENVEILRAGCVNLRKQISNAKAYGVPVVVAINKFETDTDAEIEVIREESIAAGAEDAIPANHWAEGGKGAIDIAKGVIAASEKPNNFKLLYSLDGDVQTRIEAIGKQMYGADKVEFSEIAQKKVDTYTKQGFGNLPICIAKTQYSLSHDPDLKGAPTGFTIPIRDVRLAAGAGYLYALAADIQTIPGLPTAPGYLNVDVDTETGEIDGLF</sequence>
<dbReference type="Gene3D" id="3.40.50.10860">
    <property type="entry name" value="Leucine Dehydrogenase, chain A, domain 1"/>
    <property type="match status" value="1"/>
</dbReference>
<feature type="domain" description="Tetrahydrofolate dehydrogenase/cyclohydrolase catalytic" evidence="14">
    <location>
        <begin position="150"/>
        <end position="266"/>
    </location>
</feature>
<comment type="similarity">
    <text evidence="3">In the C-terminal section; belongs to the formate--tetrahydrofolate ligase family.</text>
</comment>
<evidence type="ECO:0000256" key="1">
    <source>
        <dbReference type="ARBA" id="ARBA00004777"/>
    </source>
</evidence>
<dbReference type="SUPFAM" id="SSF51735">
    <property type="entry name" value="NAD(P)-binding Rossmann-fold domains"/>
    <property type="match status" value="1"/>
</dbReference>
<protein>
    <recommendedName>
        <fullName evidence="18">Methenyltetrahydrofolate cyclohydrolase</fullName>
    </recommendedName>
</protein>
<dbReference type="CDD" id="cd01080">
    <property type="entry name" value="NAD_bind_m-THF_DH_Cyclohyd"/>
    <property type="match status" value="1"/>
</dbReference>
<dbReference type="PROSITE" id="PS00722">
    <property type="entry name" value="FTHFS_2"/>
    <property type="match status" value="1"/>
</dbReference>
<evidence type="ECO:0000256" key="13">
    <source>
        <dbReference type="SAM" id="MobiDB-lite"/>
    </source>
</evidence>
<keyword evidence="9" id="KW-0067">ATP-binding</keyword>
<dbReference type="HAMAP" id="MF_01543">
    <property type="entry name" value="FTHFS"/>
    <property type="match status" value="1"/>
</dbReference>
<dbReference type="PANTHER" id="PTHR48099">
    <property type="entry name" value="C-1-TETRAHYDROFOLATE SYNTHASE, CYTOPLASMIC-RELATED"/>
    <property type="match status" value="1"/>
</dbReference>
<dbReference type="PROSITE" id="PS00721">
    <property type="entry name" value="FTHFS_1"/>
    <property type="match status" value="1"/>
</dbReference>
<gene>
    <name evidence="16" type="ORF">VTL71DRAFT_11002</name>
</gene>
<feature type="domain" description="Tetrahydrofolate dehydrogenase/cyclohydrolase NAD(P)-binding" evidence="15">
    <location>
        <begin position="287"/>
        <end position="434"/>
    </location>
</feature>
<evidence type="ECO:0000256" key="12">
    <source>
        <dbReference type="ARBA" id="ARBA00023268"/>
    </source>
</evidence>
<dbReference type="InterPro" id="IPR000559">
    <property type="entry name" value="Formate_THF_ligase"/>
</dbReference>
<evidence type="ECO:0000256" key="7">
    <source>
        <dbReference type="ARBA" id="ARBA00022741"/>
    </source>
</evidence>
<dbReference type="PROSITE" id="PS00767">
    <property type="entry name" value="THF_DHG_CYH_2"/>
    <property type="match status" value="1"/>
</dbReference>
<dbReference type="PANTHER" id="PTHR48099:SF5">
    <property type="entry name" value="C-1-TETRAHYDROFOLATE SYNTHASE, CYTOPLASMIC"/>
    <property type="match status" value="1"/>
</dbReference>
<dbReference type="Pfam" id="PF01268">
    <property type="entry name" value="FTHFS"/>
    <property type="match status" value="1"/>
</dbReference>
<dbReference type="Gene3D" id="3.40.50.720">
    <property type="entry name" value="NAD(P)-binding Rossmann-like Domain"/>
    <property type="match status" value="1"/>
</dbReference>
<dbReference type="Proteomes" id="UP001595075">
    <property type="component" value="Unassembled WGS sequence"/>
</dbReference>
<reference evidence="16 17" key="1">
    <citation type="journal article" date="2024" name="Commun. Biol.">
        <title>Comparative genomic analysis of thermophilic fungi reveals convergent evolutionary adaptations and gene losses.</title>
        <authorList>
            <person name="Steindorff A.S."/>
            <person name="Aguilar-Pontes M.V."/>
            <person name="Robinson A.J."/>
            <person name="Andreopoulos B."/>
            <person name="LaButti K."/>
            <person name="Kuo A."/>
            <person name="Mondo S."/>
            <person name="Riley R."/>
            <person name="Otillar R."/>
            <person name="Haridas S."/>
            <person name="Lipzen A."/>
            <person name="Grimwood J."/>
            <person name="Schmutz J."/>
            <person name="Clum A."/>
            <person name="Reid I.D."/>
            <person name="Moisan M.C."/>
            <person name="Butler G."/>
            <person name="Nguyen T.T.M."/>
            <person name="Dewar K."/>
            <person name="Conant G."/>
            <person name="Drula E."/>
            <person name="Henrissat B."/>
            <person name="Hansel C."/>
            <person name="Singer S."/>
            <person name="Hutchinson M.I."/>
            <person name="de Vries R.P."/>
            <person name="Natvig D.O."/>
            <person name="Powell A.J."/>
            <person name="Tsang A."/>
            <person name="Grigoriev I.V."/>
        </authorList>
    </citation>
    <scope>NUCLEOTIDE SEQUENCE [LARGE SCALE GENOMIC DNA]</scope>
    <source>
        <strain evidence="16 17">CBS 494.80</strain>
    </source>
</reference>
<dbReference type="InterPro" id="IPR000672">
    <property type="entry name" value="THF_DH/CycHdrlase"/>
</dbReference>
<evidence type="ECO:0000256" key="4">
    <source>
        <dbReference type="ARBA" id="ARBA00011738"/>
    </source>
</evidence>
<evidence type="ECO:0000256" key="11">
    <source>
        <dbReference type="ARBA" id="ARBA00023002"/>
    </source>
</evidence>
<dbReference type="PROSITE" id="PS00766">
    <property type="entry name" value="THF_DHG_CYH_1"/>
    <property type="match status" value="1"/>
</dbReference>
<organism evidence="16 17">
    <name type="scientific">Oculimacula yallundae</name>
    <dbReference type="NCBI Taxonomy" id="86028"/>
    <lineage>
        <taxon>Eukaryota</taxon>
        <taxon>Fungi</taxon>
        <taxon>Dikarya</taxon>
        <taxon>Ascomycota</taxon>
        <taxon>Pezizomycotina</taxon>
        <taxon>Leotiomycetes</taxon>
        <taxon>Helotiales</taxon>
        <taxon>Ploettnerulaceae</taxon>
        <taxon>Oculimacula</taxon>
    </lineage>
</organism>
<dbReference type="InterPro" id="IPR020867">
    <property type="entry name" value="THF_DH/CycHdrlase_CS"/>
</dbReference>
<accession>A0ABR4CUR5</accession>
<comment type="similarity">
    <text evidence="2">In the N-terminal section; belongs to the tetrahydrofolate dehydrogenase/cyclohydrolase family.</text>
</comment>
<feature type="compositionally biased region" description="Polar residues" evidence="13">
    <location>
        <begin position="136"/>
        <end position="145"/>
    </location>
</feature>
<evidence type="ECO:0000259" key="14">
    <source>
        <dbReference type="Pfam" id="PF00763"/>
    </source>
</evidence>
<dbReference type="SUPFAM" id="SSF53223">
    <property type="entry name" value="Aminoacid dehydrogenase-like, N-terminal domain"/>
    <property type="match status" value="1"/>
</dbReference>
<dbReference type="Pfam" id="PF00763">
    <property type="entry name" value="THF_DHG_CYH"/>
    <property type="match status" value="1"/>
</dbReference>
<keyword evidence="10" id="KW-0521">NADP</keyword>
<evidence type="ECO:0000313" key="17">
    <source>
        <dbReference type="Proteomes" id="UP001595075"/>
    </source>
</evidence>
<keyword evidence="8" id="KW-0378">Hydrolase</keyword>
<comment type="pathway">
    <text evidence="1">One-carbon metabolism; tetrahydrofolate interconversion.</text>
</comment>
<dbReference type="InterPro" id="IPR036291">
    <property type="entry name" value="NAD(P)-bd_dom_sf"/>
</dbReference>
<keyword evidence="11" id="KW-0560">Oxidoreductase</keyword>
<dbReference type="InterPro" id="IPR027417">
    <property type="entry name" value="P-loop_NTPase"/>
</dbReference>
<evidence type="ECO:0000313" key="16">
    <source>
        <dbReference type="EMBL" id="KAL2073676.1"/>
    </source>
</evidence>
<dbReference type="InterPro" id="IPR046346">
    <property type="entry name" value="Aminoacid_DH-like_N_sf"/>
</dbReference>
<dbReference type="HAMAP" id="MF_01576">
    <property type="entry name" value="THF_DHG_CYH"/>
    <property type="match status" value="1"/>
</dbReference>
<dbReference type="SUPFAM" id="SSF52540">
    <property type="entry name" value="P-loop containing nucleoside triphosphate hydrolases"/>
    <property type="match status" value="1"/>
</dbReference>
<evidence type="ECO:0000256" key="8">
    <source>
        <dbReference type="ARBA" id="ARBA00022801"/>
    </source>
</evidence>
<dbReference type="InterPro" id="IPR020631">
    <property type="entry name" value="THF_DH/CycHdrlase_NAD-bd_dom"/>
</dbReference>